<dbReference type="HOGENOM" id="CLU_042471_0_0_1"/>
<dbReference type="Proteomes" id="UP000026962">
    <property type="component" value="Chromosome 11"/>
</dbReference>
<evidence type="ECO:0000313" key="3">
    <source>
        <dbReference type="Proteomes" id="UP000026962"/>
    </source>
</evidence>
<organism evidence="2">
    <name type="scientific">Oryza punctata</name>
    <name type="common">Red rice</name>
    <dbReference type="NCBI Taxonomy" id="4537"/>
    <lineage>
        <taxon>Eukaryota</taxon>
        <taxon>Viridiplantae</taxon>
        <taxon>Streptophyta</taxon>
        <taxon>Embryophyta</taxon>
        <taxon>Tracheophyta</taxon>
        <taxon>Spermatophyta</taxon>
        <taxon>Magnoliopsida</taxon>
        <taxon>Liliopsida</taxon>
        <taxon>Poales</taxon>
        <taxon>Poaceae</taxon>
        <taxon>BOP clade</taxon>
        <taxon>Oryzoideae</taxon>
        <taxon>Oryzeae</taxon>
        <taxon>Oryzinae</taxon>
        <taxon>Oryza</taxon>
    </lineage>
</organism>
<sequence length="333" mass="34931">MVSASSLLLPSSVRDFASCIGDGAVRVADVAACTAPSSTRISTCSSSSTTTTSSSSPTLSVTVSYRATLADGSPAPPPPLQLRLTWEHSPLGPTLSFAPSPTARPVQLRRRRGSRSVPSCSGSGDENGGGGGDESASTPPPLALFWDLTAARYDPAASSPEPVSGYYVVAVASAEVVLAVGDLAAEFVKAKFEGQIPRARVAPVSRVERVVVSDPAAMHAARVRFAEGGPEHEVSVSCAPAGGGDELWVCVDGKRAVQACRLRWNFRGNQTVFVDGAPVDVMWDLHGWWFREPPGCAVVMLRARSALESRLWLEEEAAAPGFSLIVQAFKTPP</sequence>
<dbReference type="InterPro" id="IPR008586">
    <property type="entry name" value="DUF868_pln"/>
</dbReference>
<evidence type="ECO:0008006" key="4">
    <source>
        <dbReference type="Google" id="ProtNLM"/>
    </source>
</evidence>
<dbReference type="STRING" id="4537.A0A0E0MCH7"/>
<protein>
    <recommendedName>
        <fullName evidence="4">DUF868 domain-containing protein</fullName>
    </recommendedName>
</protein>
<evidence type="ECO:0000313" key="2">
    <source>
        <dbReference type="EnsemblPlants" id="OPUNC11G02870.1"/>
    </source>
</evidence>
<dbReference type="Gramene" id="OPUNC11G02870.1">
    <property type="protein sequence ID" value="OPUNC11G02870.1"/>
    <property type="gene ID" value="OPUNC11G02870"/>
</dbReference>
<dbReference type="Pfam" id="PF05910">
    <property type="entry name" value="DUF868"/>
    <property type="match status" value="1"/>
</dbReference>
<name>A0A0E0MCH7_ORYPU</name>
<dbReference type="AlphaFoldDB" id="A0A0E0MCH7"/>
<dbReference type="EnsemblPlants" id="OPUNC11G02870.1">
    <property type="protein sequence ID" value="OPUNC11G02870.1"/>
    <property type="gene ID" value="OPUNC11G02870"/>
</dbReference>
<keyword evidence="3" id="KW-1185">Reference proteome</keyword>
<evidence type="ECO:0000256" key="1">
    <source>
        <dbReference type="SAM" id="MobiDB-lite"/>
    </source>
</evidence>
<reference evidence="2" key="2">
    <citation type="submission" date="2018-05" db="EMBL/GenBank/DDBJ databases">
        <title>OpunRS2 (Oryza punctata Reference Sequence Version 2).</title>
        <authorList>
            <person name="Zhang J."/>
            <person name="Kudrna D."/>
            <person name="Lee S."/>
            <person name="Talag J."/>
            <person name="Welchert J."/>
            <person name="Wing R.A."/>
        </authorList>
    </citation>
    <scope>NUCLEOTIDE SEQUENCE [LARGE SCALE GENOMIC DNA]</scope>
</reference>
<proteinExistence type="predicted"/>
<dbReference type="OMA" id="WFREPPG"/>
<dbReference type="PANTHER" id="PTHR31972:SF38">
    <property type="entry name" value="OS12G0149000 PROTEIN"/>
    <property type="match status" value="1"/>
</dbReference>
<dbReference type="eggNOG" id="ENOG502QVR2">
    <property type="taxonomic scope" value="Eukaryota"/>
</dbReference>
<reference evidence="2" key="1">
    <citation type="submission" date="2015-04" db="UniProtKB">
        <authorList>
            <consortium name="EnsemblPlants"/>
        </authorList>
    </citation>
    <scope>IDENTIFICATION</scope>
</reference>
<feature type="region of interest" description="Disordered" evidence="1">
    <location>
        <begin position="93"/>
        <end position="141"/>
    </location>
</feature>
<accession>A0A0E0MCH7</accession>
<dbReference type="PANTHER" id="PTHR31972">
    <property type="entry name" value="EXPRESSED PROTEIN"/>
    <property type="match status" value="1"/>
</dbReference>